<keyword evidence="2" id="KW-1185">Reference proteome</keyword>
<proteinExistence type="predicted"/>
<reference evidence="1" key="1">
    <citation type="submission" date="2022-08" db="EMBL/GenBank/DDBJ databases">
        <title>Nisaea acidiphila sp. nov., isolated from a marine algal debris and emended description of the genus Nisaea Urios et al. 2008.</title>
        <authorList>
            <person name="Kwon K."/>
        </authorList>
    </citation>
    <scope>NUCLEOTIDE SEQUENCE</scope>
    <source>
        <strain evidence="1">MEBiC11861</strain>
    </source>
</reference>
<dbReference type="Proteomes" id="UP001060336">
    <property type="component" value="Chromosome"/>
</dbReference>
<evidence type="ECO:0000313" key="2">
    <source>
        <dbReference type="Proteomes" id="UP001060336"/>
    </source>
</evidence>
<gene>
    <name evidence="1" type="ORF">NUH88_17800</name>
</gene>
<dbReference type="KEGG" id="naci:NUH88_17800"/>
<dbReference type="RefSeq" id="WP_257767791.1">
    <property type="nucleotide sequence ID" value="NZ_CP102480.1"/>
</dbReference>
<organism evidence="1 2">
    <name type="scientific">Nisaea acidiphila</name>
    <dbReference type="NCBI Taxonomy" id="1862145"/>
    <lineage>
        <taxon>Bacteria</taxon>
        <taxon>Pseudomonadati</taxon>
        <taxon>Pseudomonadota</taxon>
        <taxon>Alphaproteobacteria</taxon>
        <taxon>Rhodospirillales</taxon>
        <taxon>Thalassobaculaceae</taxon>
        <taxon>Nisaea</taxon>
    </lineage>
</organism>
<sequence length="162" mass="17747">MAPACRRNAITAAEMRLPDLEAGATLKLKKMLAAEGWKMNATRISAFSMVLAVSLLAYSGSGNALVGNSFFEDDVLTTEDLAMQKEAGRKLLESGKEGDVAEWSNAASKSFGSIKLGESLTYKGNECRRVEVVNVPRGNEVERYWLKHTVCNIPGKGWRYLN</sequence>
<evidence type="ECO:0000313" key="1">
    <source>
        <dbReference type="EMBL" id="UUX49243.1"/>
    </source>
</evidence>
<dbReference type="AlphaFoldDB" id="A0A9J7ANN3"/>
<evidence type="ECO:0008006" key="3">
    <source>
        <dbReference type="Google" id="ProtNLM"/>
    </source>
</evidence>
<dbReference type="EMBL" id="CP102480">
    <property type="protein sequence ID" value="UUX49243.1"/>
    <property type="molecule type" value="Genomic_DNA"/>
</dbReference>
<protein>
    <recommendedName>
        <fullName evidence="3">Surface antigen domain-containing protein</fullName>
    </recommendedName>
</protein>
<name>A0A9J7ANN3_9PROT</name>
<accession>A0A9J7ANN3</accession>